<dbReference type="Proteomes" id="UP000800092">
    <property type="component" value="Unassembled WGS sequence"/>
</dbReference>
<keyword evidence="4" id="KW-0539">Nucleus</keyword>
<keyword evidence="6" id="KW-1185">Reference proteome</keyword>
<dbReference type="EMBL" id="ML991872">
    <property type="protein sequence ID" value="KAF2229190.1"/>
    <property type="molecule type" value="Genomic_DNA"/>
</dbReference>
<evidence type="ECO:0008006" key="7">
    <source>
        <dbReference type="Google" id="ProtNLM"/>
    </source>
</evidence>
<dbReference type="CDD" id="cd12148">
    <property type="entry name" value="fungal_TF_MHR"/>
    <property type="match status" value="1"/>
</dbReference>
<gene>
    <name evidence="5" type="ORF">EV356DRAFT_20790</name>
</gene>
<keyword evidence="1" id="KW-0805">Transcription regulation</keyword>
<keyword evidence="3" id="KW-0804">Transcription</keyword>
<dbReference type="OrthoDB" id="424974at2759"/>
<evidence type="ECO:0000313" key="6">
    <source>
        <dbReference type="Proteomes" id="UP000800092"/>
    </source>
</evidence>
<keyword evidence="2" id="KW-0238">DNA-binding</keyword>
<reference evidence="5" key="1">
    <citation type="journal article" date="2020" name="Stud. Mycol.">
        <title>101 Dothideomycetes genomes: a test case for predicting lifestyles and emergence of pathogens.</title>
        <authorList>
            <person name="Haridas S."/>
            <person name="Albert R."/>
            <person name="Binder M."/>
            <person name="Bloem J."/>
            <person name="Labutti K."/>
            <person name="Salamov A."/>
            <person name="Andreopoulos B."/>
            <person name="Baker S."/>
            <person name="Barry K."/>
            <person name="Bills G."/>
            <person name="Bluhm B."/>
            <person name="Cannon C."/>
            <person name="Castanera R."/>
            <person name="Culley D."/>
            <person name="Daum C."/>
            <person name="Ezra D."/>
            <person name="Gonzalez J."/>
            <person name="Henrissat B."/>
            <person name="Kuo A."/>
            <person name="Liang C."/>
            <person name="Lipzen A."/>
            <person name="Lutzoni F."/>
            <person name="Magnuson J."/>
            <person name="Mondo S."/>
            <person name="Nolan M."/>
            <person name="Ohm R."/>
            <person name="Pangilinan J."/>
            <person name="Park H.-J."/>
            <person name="Ramirez L."/>
            <person name="Alfaro M."/>
            <person name="Sun H."/>
            <person name="Tritt A."/>
            <person name="Yoshinaga Y."/>
            <person name="Zwiers L.-H."/>
            <person name="Turgeon B."/>
            <person name="Goodwin S."/>
            <person name="Spatafora J."/>
            <person name="Crous P."/>
            <person name="Grigoriev I."/>
        </authorList>
    </citation>
    <scope>NUCLEOTIDE SEQUENCE</scope>
    <source>
        <strain evidence="5">Tuck. ex Michener</strain>
    </source>
</reference>
<evidence type="ECO:0000256" key="1">
    <source>
        <dbReference type="ARBA" id="ARBA00023015"/>
    </source>
</evidence>
<accession>A0A6A6GUN1</accession>
<name>A0A6A6GUN1_VIRVR</name>
<evidence type="ECO:0000256" key="3">
    <source>
        <dbReference type="ARBA" id="ARBA00023163"/>
    </source>
</evidence>
<dbReference type="InterPro" id="IPR051127">
    <property type="entry name" value="Fungal_SecMet_Regulators"/>
</dbReference>
<evidence type="ECO:0000256" key="2">
    <source>
        <dbReference type="ARBA" id="ARBA00023125"/>
    </source>
</evidence>
<protein>
    <recommendedName>
        <fullName evidence="7">Transcription factor domain-containing protein</fullName>
    </recommendedName>
</protein>
<dbReference type="GO" id="GO:0000978">
    <property type="term" value="F:RNA polymerase II cis-regulatory region sequence-specific DNA binding"/>
    <property type="evidence" value="ECO:0007669"/>
    <property type="project" value="TreeGrafter"/>
</dbReference>
<organism evidence="5 6">
    <name type="scientific">Viridothelium virens</name>
    <name type="common">Speckled blister lichen</name>
    <name type="synonym">Trypethelium virens</name>
    <dbReference type="NCBI Taxonomy" id="1048519"/>
    <lineage>
        <taxon>Eukaryota</taxon>
        <taxon>Fungi</taxon>
        <taxon>Dikarya</taxon>
        <taxon>Ascomycota</taxon>
        <taxon>Pezizomycotina</taxon>
        <taxon>Dothideomycetes</taxon>
        <taxon>Dothideomycetes incertae sedis</taxon>
        <taxon>Trypetheliales</taxon>
        <taxon>Trypetheliaceae</taxon>
        <taxon>Viridothelium</taxon>
    </lineage>
</organism>
<dbReference type="PANTHER" id="PTHR47424:SF3">
    <property type="entry name" value="REGULATORY PROTEIN GAL4"/>
    <property type="match status" value="1"/>
</dbReference>
<dbReference type="AlphaFoldDB" id="A0A6A6GUN1"/>
<evidence type="ECO:0000313" key="5">
    <source>
        <dbReference type="EMBL" id="KAF2229190.1"/>
    </source>
</evidence>
<dbReference type="GO" id="GO:0005634">
    <property type="term" value="C:nucleus"/>
    <property type="evidence" value="ECO:0007669"/>
    <property type="project" value="TreeGrafter"/>
</dbReference>
<sequence>MAVIGPVAAMKVPSRSRLAEDLGLPRLYHIADLSASLQIDGCLSKWEKSLPPPAQLDPVQDDPDNGLSRQRILLRLQLAHARVLLFRPMLTRFCLSDSQAGRGFVLVEQGLGDRVLRECATICVENSQRIIALIYENCQLDASIGILPWWYRVFYLHVASQLLIAAMLRPDMFRAMVLESWSKAMSALSAHEHLSSAVQSGISSLKAMWQKVADIHCSGTNQDPGVEGLSNTSFQDIFQNLRFDAGDPFFGMEDTFVTGNIDWVR</sequence>
<proteinExistence type="predicted"/>
<dbReference type="GO" id="GO:0000981">
    <property type="term" value="F:DNA-binding transcription factor activity, RNA polymerase II-specific"/>
    <property type="evidence" value="ECO:0007669"/>
    <property type="project" value="TreeGrafter"/>
</dbReference>
<dbReference type="PANTHER" id="PTHR47424">
    <property type="entry name" value="REGULATORY PROTEIN GAL4"/>
    <property type="match status" value="1"/>
</dbReference>
<dbReference type="GO" id="GO:0000435">
    <property type="term" value="P:positive regulation of transcription from RNA polymerase II promoter by galactose"/>
    <property type="evidence" value="ECO:0007669"/>
    <property type="project" value="TreeGrafter"/>
</dbReference>
<evidence type="ECO:0000256" key="4">
    <source>
        <dbReference type="ARBA" id="ARBA00023242"/>
    </source>
</evidence>